<dbReference type="CDD" id="cd08288">
    <property type="entry name" value="MDR_yhdh"/>
    <property type="match status" value="1"/>
</dbReference>
<dbReference type="EMBL" id="JAUSVY010000003">
    <property type="protein sequence ID" value="MDQ0504991.1"/>
    <property type="molecule type" value="Genomic_DNA"/>
</dbReference>
<dbReference type="Proteomes" id="UP001241747">
    <property type="component" value="Unassembled WGS sequence"/>
</dbReference>
<keyword evidence="2" id="KW-0560">Oxidoreductase</keyword>
<sequence>MTSEAFRALLARKTESGQAIALEQITEADLPAGDVTVDVEYSSFNYKDGLALKGLGRILRTFPMVPGIDFAGTVRASDNAGFKAGDKVVLTGWGVGESWSGGFAERARVKGEWLVKLPVGLSTRQAMAIGTAGLTAMLCADALERYGITPGGDVLVTGAAGGVGSVAVRVLSRLGYKVSALTGRRGEADFLTGLGASAIVDRADYASPGKPLAGERWAGAVDTAGGAILANVLAATAYGGAVAACGLAASSELATTVFPFILRNVALLGVDSVNCPTARRLAAWERLATLLTEADFALVTHEVELEALPALAGDILAGHVRGRTIVAVRPHG</sequence>
<evidence type="ECO:0000259" key="1">
    <source>
        <dbReference type="SMART" id="SM00829"/>
    </source>
</evidence>
<proteinExistence type="predicted"/>
<evidence type="ECO:0000313" key="2">
    <source>
        <dbReference type="EMBL" id="MDQ0504991.1"/>
    </source>
</evidence>
<dbReference type="InterPro" id="IPR014188">
    <property type="entry name" value="Acrylyl-CoA_reductase_AcuI"/>
</dbReference>
<comment type="caution">
    <text evidence="2">The sequence shown here is derived from an EMBL/GenBank/DDBJ whole genome shotgun (WGS) entry which is preliminary data.</text>
</comment>
<dbReference type="InterPro" id="IPR011032">
    <property type="entry name" value="GroES-like_sf"/>
</dbReference>
<keyword evidence="3" id="KW-1185">Reference proteome</keyword>
<dbReference type="InterPro" id="IPR020843">
    <property type="entry name" value="ER"/>
</dbReference>
<dbReference type="InterPro" id="IPR013149">
    <property type="entry name" value="ADH-like_C"/>
</dbReference>
<dbReference type="NCBIfam" id="TIGR02823">
    <property type="entry name" value="oxido_YhdH"/>
    <property type="match status" value="1"/>
</dbReference>
<protein>
    <submittedName>
        <fullName evidence="2">Acrylyl-CoA reductase (NADPH)</fullName>
        <ecNumber evidence="2">1.3.1.-</ecNumber>
    </submittedName>
</protein>
<dbReference type="InterPro" id="IPR051397">
    <property type="entry name" value="Zn-ADH-like_protein"/>
</dbReference>
<evidence type="ECO:0000313" key="3">
    <source>
        <dbReference type="Proteomes" id="UP001241747"/>
    </source>
</evidence>
<dbReference type="SUPFAM" id="SSF51735">
    <property type="entry name" value="NAD(P)-binding Rossmann-fold domains"/>
    <property type="match status" value="1"/>
</dbReference>
<dbReference type="SMART" id="SM00829">
    <property type="entry name" value="PKS_ER"/>
    <property type="match status" value="1"/>
</dbReference>
<dbReference type="RefSeq" id="WP_237344634.1">
    <property type="nucleotide sequence ID" value="NZ_JABWGX010000005.1"/>
</dbReference>
<dbReference type="InterPro" id="IPR013154">
    <property type="entry name" value="ADH-like_N"/>
</dbReference>
<dbReference type="Pfam" id="PF08240">
    <property type="entry name" value="ADH_N"/>
    <property type="match status" value="1"/>
</dbReference>
<accession>A0ABU0LCY8</accession>
<gene>
    <name evidence="2" type="ORF">QOZ94_001773</name>
</gene>
<dbReference type="EC" id="1.3.1.-" evidence="2"/>
<feature type="domain" description="Enoyl reductase (ER)" evidence="1">
    <location>
        <begin position="17"/>
        <end position="326"/>
    </location>
</feature>
<reference evidence="2 3" key="1">
    <citation type="submission" date="2023-07" db="EMBL/GenBank/DDBJ databases">
        <title>Genomic Encyclopedia of Type Strains, Phase IV (KMG-IV): sequencing the most valuable type-strain genomes for metagenomic binning, comparative biology and taxonomic classification.</title>
        <authorList>
            <person name="Goeker M."/>
        </authorList>
    </citation>
    <scope>NUCLEOTIDE SEQUENCE [LARGE SCALE GENOMIC DNA]</scope>
    <source>
        <strain evidence="2 3">DSM 3770</strain>
    </source>
</reference>
<name>A0ABU0LCY8_XANAG</name>
<dbReference type="Pfam" id="PF00107">
    <property type="entry name" value="ADH_zinc_N"/>
    <property type="match status" value="1"/>
</dbReference>
<dbReference type="PANTHER" id="PTHR43677">
    <property type="entry name" value="SHORT-CHAIN DEHYDROGENASE/REDUCTASE"/>
    <property type="match status" value="1"/>
</dbReference>
<organism evidence="2 3">
    <name type="scientific">Xanthobacter agilis</name>
    <dbReference type="NCBI Taxonomy" id="47492"/>
    <lineage>
        <taxon>Bacteria</taxon>
        <taxon>Pseudomonadati</taxon>
        <taxon>Pseudomonadota</taxon>
        <taxon>Alphaproteobacteria</taxon>
        <taxon>Hyphomicrobiales</taxon>
        <taxon>Xanthobacteraceae</taxon>
        <taxon>Xanthobacter</taxon>
    </lineage>
</organism>
<dbReference type="PANTHER" id="PTHR43677:SF1">
    <property type="entry name" value="ACRYLYL-COA REDUCTASE ACUI-RELATED"/>
    <property type="match status" value="1"/>
</dbReference>
<dbReference type="GO" id="GO:0016491">
    <property type="term" value="F:oxidoreductase activity"/>
    <property type="evidence" value="ECO:0007669"/>
    <property type="project" value="UniProtKB-KW"/>
</dbReference>
<dbReference type="InterPro" id="IPR036291">
    <property type="entry name" value="NAD(P)-bd_dom_sf"/>
</dbReference>
<dbReference type="SUPFAM" id="SSF50129">
    <property type="entry name" value="GroES-like"/>
    <property type="match status" value="1"/>
</dbReference>
<dbReference type="Gene3D" id="3.40.50.720">
    <property type="entry name" value="NAD(P)-binding Rossmann-like Domain"/>
    <property type="match status" value="1"/>
</dbReference>
<dbReference type="Gene3D" id="3.90.180.10">
    <property type="entry name" value="Medium-chain alcohol dehydrogenases, catalytic domain"/>
    <property type="match status" value="1"/>
</dbReference>